<reference evidence="3" key="1">
    <citation type="submission" date="2021-01" db="EMBL/GenBank/DDBJ databases">
        <title>Whole genome shotgun sequence of Virgisporangium aurantiacum NBRC 16421.</title>
        <authorList>
            <person name="Komaki H."/>
            <person name="Tamura T."/>
        </authorList>
    </citation>
    <scope>NUCLEOTIDE SEQUENCE</scope>
    <source>
        <strain evidence="3">NBRC 16421</strain>
    </source>
</reference>
<keyword evidence="4" id="KW-1185">Reference proteome</keyword>
<organism evidence="3 4">
    <name type="scientific">Virgisporangium aurantiacum</name>
    <dbReference type="NCBI Taxonomy" id="175570"/>
    <lineage>
        <taxon>Bacteria</taxon>
        <taxon>Bacillati</taxon>
        <taxon>Actinomycetota</taxon>
        <taxon>Actinomycetes</taxon>
        <taxon>Micromonosporales</taxon>
        <taxon>Micromonosporaceae</taxon>
        <taxon>Virgisporangium</taxon>
    </lineage>
</organism>
<proteinExistence type="predicted"/>
<evidence type="ECO:0000313" key="4">
    <source>
        <dbReference type="Proteomes" id="UP000612585"/>
    </source>
</evidence>
<name>A0A8J3Z9K1_9ACTN</name>
<dbReference type="RefSeq" id="WP_239152000.1">
    <property type="nucleotide sequence ID" value="NZ_BOPG01000043.1"/>
</dbReference>
<gene>
    <name evidence="3" type="ORF">Vau01_063640</name>
</gene>
<protein>
    <recommendedName>
        <fullName evidence="2">DUF402 domain-containing protein</fullName>
    </recommendedName>
</protein>
<evidence type="ECO:0000256" key="1">
    <source>
        <dbReference type="ARBA" id="ARBA00022801"/>
    </source>
</evidence>
<dbReference type="InterPro" id="IPR050212">
    <property type="entry name" value="Ntdp-like"/>
</dbReference>
<dbReference type="InterPro" id="IPR035930">
    <property type="entry name" value="FomD-like_sf"/>
</dbReference>
<dbReference type="PANTHER" id="PTHR39159:SF1">
    <property type="entry name" value="UPF0374 PROTEIN YGAC"/>
    <property type="match status" value="1"/>
</dbReference>
<keyword evidence="1" id="KW-0378">Hydrolase</keyword>
<evidence type="ECO:0000313" key="3">
    <source>
        <dbReference type="EMBL" id="GIJ58848.1"/>
    </source>
</evidence>
<comment type="caution">
    <text evidence="3">The sequence shown here is derived from an EMBL/GenBank/DDBJ whole genome shotgun (WGS) entry which is preliminary data.</text>
</comment>
<sequence length="215" mass="24530">MAFAAGTPALRRHYMRDHEIGRVWVGHVAADDEHGLWLWFATGSPWRTIGAADGRTFRDVPFTDWGRVEHALHDGTWSGDVLMLHPPGAAYSVWMFFTAGRFTSWYVNLERPGARWENTDGLVGLDTIDYDLDIVAAPDRTWRWKDEDEFADHLAVPELYWCDDEAAVRTSGAEVVKLIEAGEFPFDGTRTDFRPDPRWTVPTAIPAGWDRPRAW</sequence>
<dbReference type="SUPFAM" id="SSF159234">
    <property type="entry name" value="FomD-like"/>
    <property type="match status" value="1"/>
</dbReference>
<dbReference type="Proteomes" id="UP000612585">
    <property type="component" value="Unassembled WGS sequence"/>
</dbReference>
<dbReference type="Pfam" id="PF04167">
    <property type="entry name" value="DUF402"/>
    <property type="match status" value="1"/>
</dbReference>
<evidence type="ECO:0000259" key="2">
    <source>
        <dbReference type="Pfam" id="PF04167"/>
    </source>
</evidence>
<feature type="domain" description="DUF402" evidence="2">
    <location>
        <begin position="67"/>
        <end position="184"/>
    </location>
</feature>
<dbReference type="EMBL" id="BOPG01000043">
    <property type="protein sequence ID" value="GIJ58848.1"/>
    <property type="molecule type" value="Genomic_DNA"/>
</dbReference>
<dbReference type="InterPro" id="IPR007295">
    <property type="entry name" value="DUF402"/>
</dbReference>
<dbReference type="GO" id="GO:0016787">
    <property type="term" value="F:hydrolase activity"/>
    <property type="evidence" value="ECO:0007669"/>
    <property type="project" value="UniProtKB-KW"/>
</dbReference>
<dbReference type="PANTHER" id="PTHR39159">
    <property type="match status" value="1"/>
</dbReference>
<dbReference type="Gene3D" id="2.40.380.10">
    <property type="entry name" value="FomD-like"/>
    <property type="match status" value="1"/>
</dbReference>
<dbReference type="AlphaFoldDB" id="A0A8J3Z9K1"/>
<accession>A0A8J3Z9K1</accession>